<accession>A0A6J6BAQ3</accession>
<gene>
    <name evidence="1" type="ORF">UFOPK1395_00752</name>
</gene>
<reference evidence="1" key="1">
    <citation type="submission" date="2020-05" db="EMBL/GenBank/DDBJ databases">
        <authorList>
            <person name="Chiriac C."/>
            <person name="Salcher M."/>
            <person name="Ghai R."/>
            <person name="Kavagutti S V."/>
        </authorList>
    </citation>
    <scope>NUCLEOTIDE SEQUENCE</scope>
</reference>
<name>A0A6J6BAQ3_9ZZZZ</name>
<evidence type="ECO:0000313" key="1">
    <source>
        <dbReference type="EMBL" id="CAB4535469.1"/>
    </source>
</evidence>
<dbReference type="EMBL" id="CAEZSB010000071">
    <property type="protein sequence ID" value="CAB4535469.1"/>
    <property type="molecule type" value="Genomic_DNA"/>
</dbReference>
<proteinExistence type="predicted"/>
<dbReference type="AlphaFoldDB" id="A0A6J6BAQ3"/>
<protein>
    <submittedName>
        <fullName evidence="1">Unannotated protein</fullName>
    </submittedName>
</protein>
<sequence>MSPTLPRGGPQTNRSKTFLASAGALSKSLIFSFAIEAGPKPAGSVPITSRNCVGKRIPSSDG</sequence>
<organism evidence="1">
    <name type="scientific">freshwater metagenome</name>
    <dbReference type="NCBI Taxonomy" id="449393"/>
    <lineage>
        <taxon>unclassified sequences</taxon>
        <taxon>metagenomes</taxon>
        <taxon>ecological metagenomes</taxon>
    </lineage>
</organism>